<dbReference type="GO" id="GO:0008270">
    <property type="term" value="F:zinc ion binding"/>
    <property type="evidence" value="ECO:0007669"/>
    <property type="project" value="UniProtKB-KW"/>
</dbReference>
<keyword evidence="2" id="KW-0256">Endoplasmic reticulum</keyword>
<accession>A0A6M2DFL1</accession>
<evidence type="ECO:0000259" key="4">
    <source>
        <dbReference type="Pfam" id="PF10058"/>
    </source>
</evidence>
<feature type="transmembrane region" description="Helical" evidence="2">
    <location>
        <begin position="42"/>
        <end position="62"/>
    </location>
</feature>
<sequence>MGLIIAKFRKEKSSYEILEKLEFDIKAIEDYGQSTEKQRRTIIANIIISSVGIYVAGAALTYQYFLPQSWSERLLYVITPLLVFPFMIILFKKLVAWYFDRKISRNASKLMALREKKRKILDEVMEKKTYKEAQKILERFDERPTLKKLTPSSPILPRSPIVTAKILSVPNVASLMPRDPAIRPTNTSMSVISNTLNSSALPISPSHNKTLPRPILSLNRSFLDKMVDYIIGVGPTGRFALICTVCHNHNGMALEEEFEYLAFRCAFCATFNPARKGRPIAPALESDESKDSKSDDSEEDNDENLGDDKVNKETTDEGSHEETEDHEERDA</sequence>
<keyword evidence="2" id="KW-0863">Zinc-finger</keyword>
<evidence type="ECO:0000256" key="2">
    <source>
        <dbReference type="RuleBase" id="RU367073"/>
    </source>
</evidence>
<dbReference type="GO" id="GO:1903373">
    <property type="term" value="P:positive regulation of endoplasmic reticulum tubular network organization"/>
    <property type="evidence" value="ECO:0007669"/>
    <property type="project" value="UniProtKB-UniRule"/>
</dbReference>
<dbReference type="InterPro" id="IPR040115">
    <property type="entry name" value="Lnp"/>
</dbReference>
<comment type="function">
    <text evidence="2">Plays a role in determining ER morphology.</text>
</comment>
<proteinExistence type="inferred from homology"/>
<evidence type="ECO:0000256" key="1">
    <source>
        <dbReference type="ARBA" id="ARBA00009940"/>
    </source>
</evidence>
<comment type="domain">
    <text evidence="2">The C4-type zinc finger motif is necessary both for its ER three-way tubular junction localization and formation.</text>
</comment>
<dbReference type="PANTHER" id="PTHR22166:SF12">
    <property type="entry name" value="ENDOPLASMIC RETICULUM JUNCTION FORMATION PROTEIN LUNAPARK"/>
    <property type="match status" value="1"/>
</dbReference>
<keyword evidence="2" id="KW-0812">Transmembrane</keyword>
<feature type="compositionally biased region" description="Acidic residues" evidence="3">
    <location>
        <begin position="296"/>
        <end position="305"/>
    </location>
</feature>
<keyword evidence="2" id="KW-0479">Metal-binding</keyword>
<dbReference type="InterPro" id="IPR019273">
    <property type="entry name" value="Lunapark_Znf"/>
</dbReference>
<evidence type="ECO:0000313" key="5">
    <source>
        <dbReference type="EMBL" id="NOV44604.1"/>
    </source>
</evidence>
<keyword evidence="2" id="KW-0472">Membrane</keyword>
<comment type="subcellular location">
    <subcellularLocation>
        <location evidence="2">Endoplasmic reticulum membrane</location>
        <topology evidence="2">Multi-pass membrane protein</topology>
    </subcellularLocation>
</comment>
<dbReference type="PANTHER" id="PTHR22166">
    <property type="entry name" value="ENDOPLASMIC RETICULUM JUNCTION FORMATION PROTEIN LUNAPARK"/>
    <property type="match status" value="1"/>
</dbReference>
<reference evidence="5" key="1">
    <citation type="submission" date="2020-03" db="EMBL/GenBank/DDBJ databases">
        <title>Transcriptomic Profiling of the Digestive Tract of the Rat Flea, Xenopsylla cheopis, Following Blood Feeding and Infection with Yersinia pestis.</title>
        <authorList>
            <person name="Bland D.M."/>
            <person name="Martens C.A."/>
            <person name="Virtaneva K."/>
            <person name="Kanakabandi K."/>
            <person name="Long D."/>
            <person name="Rosenke R."/>
            <person name="Saturday G.A."/>
            <person name="Hoyt F.H."/>
            <person name="Bruno D.P."/>
            <person name="Ribeiro J.M.C."/>
            <person name="Hinnebusch J."/>
        </authorList>
    </citation>
    <scope>NUCLEOTIDE SEQUENCE</scope>
</reference>
<name>A0A6M2DFL1_XENCH</name>
<dbReference type="GO" id="GO:0071788">
    <property type="term" value="P:endoplasmic reticulum tubular network maintenance"/>
    <property type="evidence" value="ECO:0007669"/>
    <property type="project" value="UniProtKB-UniRule"/>
</dbReference>
<feature type="compositionally biased region" description="Basic and acidic residues" evidence="3">
    <location>
        <begin position="306"/>
        <end position="331"/>
    </location>
</feature>
<dbReference type="Pfam" id="PF10058">
    <property type="entry name" value="Zn_ribbon_10"/>
    <property type="match status" value="1"/>
</dbReference>
<dbReference type="GO" id="GO:0098826">
    <property type="term" value="C:endoplasmic reticulum tubular network membrane"/>
    <property type="evidence" value="ECO:0007669"/>
    <property type="project" value="UniProtKB-UniRule"/>
</dbReference>
<comment type="similarity">
    <text evidence="1 2">Belongs to the lunapark family.</text>
</comment>
<feature type="transmembrane region" description="Helical" evidence="2">
    <location>
        <begin position="74"/>
        <end position="99"/>
    </location>
</feature>
<evidence type="ECO:0000256" key="3">
    <source>
        <dbReference type="SAM" id="MobiDB-lite"/>
    </source>
</evidence>
<dbReference type="EMBL" id="GIIL01000878">
    <property type="protein sequence ID" value="NOV44604.1"/>
    <property type="molecule type" value="Transcribed_RNA"/>
</dbReference>
<feature type="region of interest" description="Disordered" evidence="3">
    <location>
        <begin position="278"/>
        <end position="331"/>
    </location>
</feature>
<protein>
    <recommendedName>
        <fullName evidence="2">Endoplasmic reticulum junction formation protein lunapark</fullName>
    </recommendedName>
</protein>
<organism evidence="5">
    <name type="scientific">Xenopsylla cheopis</name>
    <name type="common">Oriental rat flea</name>
    <name type="synonym">Pulex cheopis</name>
    <dbReference type="NCBI Taxonomy" id="163159"/>
    <lineage>
        <taxon>Eukaryota</taxon>
        <taxon>Metazoa</taxon>
        <taxon>Ecdysozoa</taxon>
        <taxon>Arthropoda</taxon>
        <taxon>Hexapoda</taxon>
        <taxon>Insecta</taxon>
        <taxon>Pterygota</taxon>
        <taxon>Neoptera</taxon>
        <taxon>Endopterygota</taxon>
        <taxon>Siphonaptera</taxon>
        <taxon>Pulicidae</taxon>
        <taxon>Xenopsyllinae</taxon>
        <taxon>Xenopsylla</taxon>
    </lineage>
</organism>
<keyword evidence="2" id="KW-0862">Zinc</keyword>
<feature type="domain" description="Lunapark zinc ribbon" evidence="4">
    <location>
        <begin position="222"/>
        <end position="272"/>
    </location>
</feature>
<keyword evidence="2" id="KW-1133">Transmembrane helix</keyword>
<dbReference type="AlphaFoldDB" id="A0A6M2DFL1"/>